<protein>
    <submittedName>
        <fullName evidence="1">Uncharacterized protein</fullName>
    </submittedName>
</protein>
<reference evidence="1 2" key="1">
    <citation type="submission" date="2019-05" db="EMBL/GenBank/DDBJ databases">
        <title>Another draft genome of Portunus trituberculatus and its Hox gene families provides insights of decapod evolution.</title>
        <authorList>
            <person name="Jeong J.-H."/>
            <person name="Song I."/>
            <person name="Kim S."/>
            <person name="Choi T."/>
            <person name="Kim D."/>
            <person name="Ryu S."/>
            <person name="Kim W."/>
        </authorList>
    </citation>
    <scope>NUCLEOTIDE SEQUENCE [LARGE SCALE GENOMIC DNA]</scope>
    <source>
        <tissue evidence="1">Muscle</tissue>
    </source>
</reference>
<evidence type="ECO:0000313" key="2">
    <source>
        <dbReference type="Proteomes" id="UP000324222"/>
    </source>
</evidence>
<proteinExistence type="predicted"/>
<sequence>MPGALINGARGRGGRRELQRLLRGPGKVLIMLASGPEEALTGVALTATLVVVMQCPCCARAGLLAAGIWRQAGRQADRQAGKHGSRWDAVSIRKLGLNGDCAP</sequence>
<dbReference type="AlphaFoldDB" id="A0A5B7GPB0"/>
<accession>A0A5B7GPB0</accession>
<organism evidence="1 2">
    <name type="scientific">Portunus trituberculatus</name>
    <name type="common">Swimming crab</name>
    <name type="synonym">Neptunus trituberculatus</name>
    <dbReference type="NCBI Taxonomy" id="210409"/>
    <lineage>
        <taxon>Eukaryota</taxon>
        <taxon>Metazoa</taxon>
        <taxon>Ecdysozoa</taxon>
        <taxon>Arthropoda</taxon>
        <taxon>Crustacea</taxon>
        <taxon>Multicrustacea</taxon>
        <taxon>Malacostraca</taxon>
        <taxon>Eumalacostraca</taxon>
        <taxon>Eucarida</taxon>
        <taxon>Decapoda</taxon>
        <taxon>Pleocyemata</taxon>
        <taxon>Brachyura</taxon>
        <taxon>Eubrachyura</taxon>
        <taxon>Portunoidea</taxon>
        <taxon>Portunidae</taxon>
        <taxon>Portuninae</taxon>
        <taxon>Portunus</taxon>
    </lineage>
</organism>
<dbReference type="EMBL" id="VSRR010016581">
    <property type="protein sequence ID" value="MPC59459.1"/>
    <property type="molecule type" value="Genomic_DNA"/>
</dbReference>
<keyword evidence="2" id="KW-1185">Reference proteome</keyword>
<evidence type="ECO:0000313" key="1">
    <source>
        <dbReference type="EMBL" id="MPC59459.1"/>
    </source>
</evidence>
<gene>
    <name evidence="1" type="ORF">E2C01_053478</name>
</gene>
<comment type="caution">
    <text evidence="1">The sequence shown here is derived from an EMBL/GenBank/DDBJ whole genome shotgun (WGS) entry which is preliminary data.</text>
</comment>
<dbReference type="Proteomes" id="UP000324222">
    <property type="component" value="Unassembled WGS sequence"/>
</dbReference>
<name>A0A5B7GPB0_PORTR</name>